<name>A0ACC0ZIR5_9ROSI</name>
<accession>A0ACC0ZIR5</accession>
<proteinExistence type="predicted"/>
<gene>
    <name evidence="1" type="ORF">Pint_02610</name>
</gene>
<dbReference type="Proteomes" id="UP001163603">
    <property type="component" value="Chromosome 1"/>
</dbReference>
<dbReference type="EMBL" id="CM047736">
    <property type="protein sequence ID" value="KAJ0051917.1"/>
    <property type="molecule type" value="Genomic_DNA"/>
</dbReference>
<protein>
    <submittedName>
        <fullName evidence="1">Uncharacterized protein</fullName>
    </submittedName>
</protein>
<keyword evidence="2" id="KW-1185">Reference proteome</keyword>
<sequence length="387" mass="42063">MDSMSNDFTWRVSFPNPCQPSSSWPGIECKPGKDGFLHVSKLHFGSKPNPSCKYTATFPSQIFSLPYLQSLFFFNCFTHTQTTLSFSQNSNSSLQQLSLRSNPSLVGPIPPQLSSFKTLQILTLSQNRLIGSIPVKIFSLDSLLHLDLSYNLVTGTIPVQVGNLKNLVGLDLSYNSLSGSIPITIGQLGMLQKLDLSSNLVSGSIPDSIEQLGSLVFLALSNNKLRGRFPKGLAKLQSLQYFIMDNNPMFIPLPIEFGKLVKLQELRLVSSGYSGSIPPSFSQLKNLSSLSLENNRLTGEIPATFLNRLGRNLELTGNPGLCLSPTEAYSVKIGIGISVCGSNKNGSLVHPFNKSEAAPSGSDQLSNSILIISIVALLVLSFFTFHN</sequence>
<evidence type="ECO:0000313" key="2">
    <source>
        <dbReference type="Proteomes" id="UP001163603"/>
    </source>
</evidence>
<evidence type="ECO:0000313" key="1">
    <source>
        <dbReference type="EMBL" id="KAJ0051917.1"/>
    </source>
</evidence>
<comment type="caution">
    <text evidence="1">The sequence shown here is derived from an EMBL/GenBank/DDBJ whole genome shotgun (WGS) entry which is preliminary data.</text>
</comment>
<organism evidence="1 2">
    <name type="scientific">Pistacia integerrima</name>
    <dbReference type="NCBI Taxonomy" id="434235"/>
    <lineage>
        <taxon>Eukaryota</taxon>
        <taxon>Viridiplantae</taxon>
        <taxon>Streptophyta</taxon>
        <taxon>Embryophyta</taxon>
        <taxon>Tracheophyta</taxon>
        <taxon>Spermatophyta</taxon>
        <taxon>Magnoliopsida</taxon>
        <taxon>eudicotyledons</taxon>
        <taxon>Gunneridae</taxon>
        <taxon>Pentapetalae</taxon>
        <taxon>rosids</taxon>
        <taxon>malvids</taxon>
        <taxon>Sapindales</taxon>
        <taxon>Anacardiaceae</taxon>
        <taxon>Pistacia</taxon>
    </lineage>
</organism>
<reference evidence="2" key="1">
    <citation type="journal article" date="2023" name="G3 (Bethesda)">
        <title>Genome assembly and association tests identify interacting loci associated with vigor, precocity, and sex in interspecific pistachio rootstocks.</title>
        <authorList>
            <person name="Palmer W."/>
            <person name="Jacygrad E."/>
            <person name="Sagayaradj S."/>
            <person name="Cavanaugh K."/>
            <person name="Han R."/>
            <person name="Bertier L."/>
            <person name="Beede B."/>
            <person name="Kafkas S."/>
            <person name="Golino D."/>
            <person name="Preece J."/>
            <person name="Michelmore R."/>
        </authorList>
    </citation>
    <scope>NUCLEOTIDE SEQUENCE [LARGE SCALE GENOMIC DNA]</scope>
</reference>